<proteinExistence type="predicted"/>
<evidence type="ECO:0000313" key="3">
    <source>
        <dbReference type="Proteomes" id="UP001153076"/>
    </source>
</evidence>
<keyword evidence="3" id="KW-1185">Reference proteome</keyword>
<reference evidence="2" key="1">
    <citation type="submission" date="2022-04" db="EMBL/GenBank/DDBJ databases">
        <title>Carnegiea gigantea Genome sequencing and assembly v2.</title>
        <authorList>
            <person name="Copetti D."/>
            <person name="Sanderson M.J."/>
            <person name="Burquez A."/>
            <person name="Wojciechowski M.F."/>
        </authorList>
    </citation>
    <scope>NUCLEOTIDE SEQUENCE</scope>
    <source>
        <strain evidence="2">SGP5-SGP5p</strain>
        <tissue evidence="2">Aerial part</tissue>
    </source>
</reference>
<evidence type="ECO:0000313" key="2">
    <source>
        <dbReference type="EMBL" id="KAJ8439343.1"/>
    </source>
</evidence>
<comment type="caution">
    <text evidence="2">The sequence shown here is derived from an EMBL/GenBank/DDBJ whole genome shotgun (WGS) entry which is preliminary data.</text>
</comment>
<feature type="domain" description="F-box associated beta-propeller type 1" evidence="1">
    <location>
        <begin position="42"/>
        <end position="167"/>
    </location>
</feature>
<dbReference type="OrthoDB" id="5314306at2759"/>
<organism evidence="2 3">
    <name type="scientific">Carnegiea gigantea</name>
    <dbReference type="NCBI Taxonomy" id="171969"/>
    <lineage>
        <taxon>Eukaryota</taxon>
        <taxon>Viridiplantae</taxon>
        <taxon>Streptophyta</taxon>
        <taxon>Embryophyta</taxon>
        <taxon>Tracheophyta</taxon>
        <taxon>Spermatophyta</taxon>
        <taxon>Magnoliopsida</taxon>
        <taxon>eudicotyledons</taxon>
        <taxon>Gunneridae</taxon>
        <taxon>Pentapetalae</taxon>
        <taxon>Caryophyllales</taxon>
        <taxon>Cactineae</taxon>
        <taxon>Cactaceae</taxon>
        <taxon>Cactoideae</taxon>
        <taxon>Echinocereeae</taxon>
        <taxon>Carnegiea</taxon>
    </lineage>
</organism>
<accession>A0A9Q1K9N3</accession>
<gene>
    <name evidence="2" type="ORF">Cgig2_022480</name>
</gene>
<evidence type="ECO:0000259" key="1">
    <source>
        <dbReference type="Pfam" id="PF07734"/>
    </source>
</evidence>
<protein>
    <recommendedName>
        <fullName evidence="1">F-box associated beta-propeller type 1 domain-containing protein</fullName>
    </recommendedName>
</protein>
<name>A0A9Q1K9N3_9CARY</name>
<sequence length="200" mass="22601">MPPMPAQRSYALGFEFDYSKIDHKRKAVGSISGPRPRIMGRRVYTKGVVHWVLERNESCNTSYSILTFNLATEVFAEMVVPKDINLESMDLTTLNKSGEEKLVVYHNDHICNVWDSTDSWRKLCTNHDGCEYATVLNAWENGEIVVSTSGGRLLSHNSNTDQQQINISLGHTSPLESMGPRIESLIFPDQYHGIVSDKRL</sequence>
<dbReference type="EMBL" id="JAKOGI010000222">
    <property type="protein sequence ID" value="KAJ8439343.1"/>
    <property type="molecule type" value="Genomic_DNA"/>
</dbReference>
<dbReference type="Proteomes" id="UP001153076">
    <property type="component" value="Unassembled WGS sequence"/>
</dbReference>
<dbReference type="AlphaFoldDB" id="A0A9Q1K9N3"/>
<dbReference type="Pfam" id="PF07734">
    <property type="entry name" value="FBA_1"/>
    <property type="match status" value="1"/>
</dbReference>
<dbReference type="InterPro" id="IPR006527">
    <property type="entry name" value="F-box-assoc_dom_typ1"/>
</dbReference>